<reference evidence="6" key="3">
    <citation type="journal article" date="2017" name="J. Biotechnol.">
        <title>Complete genome sequence of Novosphingobium resinovorum SA1, a versatile xenobiotic-degrading bacterium capable of utilizing sulfanilic acid.</title>
        <authorList>
            <person name="Hegedus B."/>
            <person name="Kos P.B."/>
            <person name="Balint B."/>
            <person name="Maroti G."/>
            <person name="Gan H.M."/>
            <person name="Perei K."/>
            <person name="Rakhely G."/>
        </authorList>
    </citation>
    <scope>NUCLEOTIDE SEQUENCE [LARGE SCALE GENOMIC DNA]</scope>
    <source>
        <strain evidence="6">SA1</strain>
    </source>
</reference>
<dbReference type="Pfam" id="PF23212">
    <property type="entry name" value="DUF7064"/>
    <property type="match status" value="1"/>
</dbReference>
<dbReference type="InterPro" id="IPR055493">
    <property type="entry name" value="DUF7065"/>
</dbReference>
<dbReference type="RefSeq" id="WP_036525231.1">
    <property type="nucleotide sequence ID" value="NZ_CP017076.1"/>
</dbReference>
<dbReference type="InterPro" id="IPR055492">
    <property type="entry name" value="DUF7064"/>
</dbReference>
<dbReference type="Proteomes" id="UP000024329">
    <property type="component" value="Unassembled WGS sequence"/>
</dbReference>
<gene>
    <name evidence="3" type="ORF">BES08_18510</name>
    <name evidence="4" type="ORF">BV97_01845</name>
</gene>
<dbReference type="SUPFAM" id="SSF159245">
    <property type="entry name" value="AttH-like"/>
    <property type="match status" value="1"/>
</dbReference>
<dbReference type="EMBL" id="CP017076">
    <property type="protein sequence ID" value="AOR78902.1"/>
    <property type="molecule type" value="Genomic_DNA"/>
</dbReference>
<dbReference type="EMBL" id="JFYZ01000005">
    <property type="protein sequence ID" value="EZP82921.1"/>
    <property type="molecule type" value="Genomic_DNA"/>
</dbReference>
<evidence type="ECO:0000313" key="4">
    <source>
        <dbReference type="EMBL" id="EZP82921.1"/>
    </source>
</evidence>
<protein>
    <submittedName>
        <fullName evidence="4">Uncharacterized protein</fullName>
    </submittedName>
</protein>
<dbReference type="AlphaFoldDB" id="A0A031JYX6"/>
<dbReference type="KEGG" id="nre:BES08_18510"/>
<evidence type="ECO:0000259" key="2">
    <source>
        <dbReference type="Pfam" id="PF23213"/>
    </source>
</evidence>
<geneLocation type="plasmid" evidence="3 6">
    <name>pSA1</name>
</geneLocation>
<dbReference type="eggNOG" id="ENOG502Z9BX">
    <property type="taxonomic scope" value="Bacteria"/>
</dbReference>
<sequence length="321" mass="35130">MITDADTRLHLPDVSRADWAETGYFNFYIPEANIFGFIYIVHRAGVGATVSDIEIIDRAGFSADDAVYIDLINHNPLVDRAEDFRLETGLSFKATSIRDYVLDYDAGGVKLHIEASALMEPYDIHDPAMDPMAVADAAAAVANSGFGTAYSAHFDMTVRMKGSLSLGGRTHAIDCVSTMDHSWGPRPENGFHPILWANAHFDDGLALHGIFSVDRTAPVGQQHVFKHGYALVGGEVRGAKAGSVRTHRPGLFPTTMEMTIVDRDDREHTVSGSVLVHHPWVPYGNNLSPITMARWHRSDGAIGVGTYLEGFPLNRLRSDLA</sequence>
<reference evidence="4 5" key="1">
    <citation type="submission" date="2014-03" db="EMBL/GenBank/DDBJ databases">
        <title>Whole genome sequence of Novosphingobium resinovorum KF1.</title>
        <authorList>
            <person name="Gan H.M."/>
            <person name="Gan H.Y."/>
            <person name="Chew T.H."/>
            <person name="Savka M.A."/>
        </authorList>
    </citation>
    <scope>NUCLEOTIDE SEQUENCE [LARGE SCALE GENOMIC DNA]</scope>
    <source>
        <strain evidence="4 5">KF1</strain>
    </source>
</reference>
<keyword evidence="3" id="KW-0614">Plasmid</keyword>
<evidence type="ECO:0000313" key="5">
    <source>
        <dbReference type="Proteomes" id="UP000024329"/>
    </source>
</evidence>
<feature type="domain" description="DUF7064" evidence="1">
    <location>
        <begin position="192"/>
        <end position="305"/>
    </location>
</feature>
<evidence type="ECO:0000313" key="3">
    <source>
        <dbReference type="EMBL" id="AOR78902.1"/>
    </source>
</evidence>
<dbReference type="PATRIC" id="fig|158500.4.peg.1890"/>
<dbReference type="OrthoDB" id="7054648at2"/>
<name>A0A031JYX6_9SPHN</name>
<keyword evidence="6" id="KW-1185">Reference proteome</keyword>
<evidence type="ECO:0000259" key="1">
    <source>
        <dbReference type="Pfam" id="PF23212"/>
    </source>
</evidence>
<reference evidence="3" key="2">
    <citation type="submission" date="2016-08" db="EMBL/GenBank/DDBJ databases">
        <authorList>
            <person name="Seilhamer J.J."/>
        </authorList>
    </citation>
    <scope>NUCLEOTIDE SEQUENCE [LARGE SCALE GENOMIC DNA]</scope>
    <source>
        <strain evidence="3">SA1</strain>
        <plasmid evidence="3">pSA1</plasmid>
    </source>
</reference>
<evidence type="ECO:0000313" key="6">
    <source>
        <dbReference type="Proteomes" id="UP000094626"/>
    </source>
</evidence>
<feature type="domain" description="DUF7065" evidence="2">
    <location>
        <begin position="150"/>
        <end position="186"/>
    </location>
</feature>
<accession>A0A031JYX6</accession>
<proteinExistence type="predicted"/>
<organism evidence="4 5">
    <name type="scientific">Novosphingobium resinovorum</name>
    <dbReference type="NCBI Taxonomy" id="158500"/>
    <lineage>
        <taxon>Bacteria</taxon>
        <taxon>Pseudomonadati</taxon>
        <taxon>Pseudomonadota</taxon>
        <taxon>Alphaproteobacteria</taxon>
        <taxon>Sphingomonadales</taxon>
        <taxon>Sphingomonadaceae</taxon>
        <taxon>Novosphingobium</taxon>
    </lineage>
</organism>
<dbReference type="Proteomes" id="UP000094626">
    <property type="component" value="Plasmid pSA1"/>
</dbReference>
<dbReference type="Pfam" id="PF23213">
    <property type="entry name" value="DUF7065"/>
    <property type="match status" value="1"/>
</dbReference>